<keyword evidence="3 4" id="KW-0408">Iron</keyword>
<evidence type="ECO:0000313" key="7">
    <source>
        <dbReference type="Proteomes" id="UP000594688"/>
    </source>
</evidence>
<name>A0A7T0BZG0_9BACT</name>
<accession>A0A7T0BZG0</accession>
<reference evidence="6 7" key="1">
    <citation type="submission" date="2020-02" db="EMBL/GenBank/DDBJ databases">
        <title>Genomic and physiological characterization of two novel Nitrospinaceae genera.</title>
        <authorList>
            <person name="Mueller A.J."/>
            <person name="Jung M.-Y."/>
            <person name="Strachan C.R."/>
            <person name="Herbold C.W."/>
            <person name="Kirkegaard R.H."/>
            <person name="Daims H."/>
        </authorList>
    </citation>
    <scope>NUCLEOTIDE SEQUENCE [LARGE SCALE GENOMIC DNA]</scope>
    <source>
        <strain evidence="6">EB</strain>
    </source>
</reference>
<gene>
    <name evidence="6" type="ORF">G3M70_02305</name>
</gene>
<feature type="domain" description="Cytochrome c" evidence="5">
    <location>
        <begin position="57"/>
        <end position="149"/>
    </location>
</feature>
<dbReference type="EMBL" id="CP048685">
    <property type="protein sequence ID" value="QPJ63681.1"/>
    <property type="molecule type" value="Genomic_DNA"/>
</dbReference>
<keyword evidence="2 4" id="KW-0479">Metal-binding</keyword>
<dbReference type="GO" id="GO:0020037">
    <property type="term" value="F:heme binding"/>
    <property type="evidence" value="ECO:0007669"/>
    <property type="project" value="InterPro"/>
</dbReference>
<dbReference type="KEGG" id="nli:G3M70_02305"/>
<dbReference type="InterPro" id="IPR036909">
    <property type="entry name" value="Cyt_c-like_dom_sf"/>
</dbReference>
<proteinExistence type="predicted"/>
<dbReference type="Gene3D" id="1.10.760.10">
    <property type="entry name" value="Cytochrome c-like domain"/>
    <property type="match status" value="1"/>
</dbReference>
<dbReference type="Proteomes" id="UP000594688">
    <property type="component" value="Chromosome"/>
</dbReference>
<organism evidence="6 7">
    <name type="scientific">Candidatus Nitronauta litoralis</name>
    <dbReference type="NCBI Taxonomy" id="2705533"/>
    <lineage>
        <taxon>Bacteria</taxon>
        <taxon>Pseudomonadati</taxon>
        <taxon>Nitrospinota/Tectimicrobiota group</taxon>
        <taxon>Nitrospinota</taxon>
        <taxon>Nitrospinia</taxon>
        <taxon>Nitrospinales</taxon>
        <taxon>Nitrospinaceae</taxon>
        <taxon>Candidatus Nitronauta</taxon>
    </lineage>
</organism>
<dbReference type="InterPro" id="IPR009056">
    <property type="entry name" value="Cyt_c-like_dom"/>
</dbReference>
<keyword evidence="1 4" id="KW-0349">Heme</keyword>
<dbReference type="GO" id="GO:0009055">
    <property type="term" value="F:electron transfer activity"/>
    <property type="evidence" value="ECO:0007669"/>
    <property type="project" value="InterPro"/>
</dbReference>
<evidence type="ECO:0000256" key="4">
    <source>
        <dbReference type="PROSITE-ProRule" id="PRU00433"/>
    </source>
</evidence>
<dbReference type="AlphaFoldDB" id="A0A7T0BZG0"/>
<evidence type="ECO:0000259" key="5">
    <source>
        <dbReference type="PROSITE" id="PS51007"/>
    </source>
</evidence>
<evidence type="ECO:0000256" key="3">
    <source>
        <dbReference type="ARBA" id="ARBA00023004"/>
    </source>
</evidence>
<dbReference type="GO" id="GO:0046872">
    <property type="term" value="F:metal ion binding"/>
    <property type="evidence" value="ECO:0007669"/>
    <property type="project" value="UniProtKB-KW"/>
</dbReference>
<evidence type="ECO:0000313" key="6">
    <source>
        <dbReference type="EMBL" id="QPJ63681.1"/>
    </source>
</evidence>
<dbReference type="Pfam" id="PF13442">
    <property type="entry name" value="Cytochrome_CBB3"/>
    <property type="match status" value="1"/>
</dbReference>
<dbReference type="PROSITE" id="PS51007">
    <property type="entry name" value="CYTC"/>
    <property type="match status" value="1"/>
</dbReference>
<dbReference type="SUPFAM" id="SSF46626">
    <property type="entry name" value="Cytochrome c"/>
    <property type="match status" value="1"/>
</dbReference>
<evidence type="ECO:0000256" key="2">
    <source>
        <dbReference type="ARBA" id="ARBA00022723"/>
    </source>
</evidence>
<evidence type="ECO:0000256" key="1">
    <source>
        <dbReference type="ARBA" id="ARBA00022617"/>
    </source>
</evidence>
<sequence>MFILSATNASGWTLSANPGKKTSDGIEFEPACPQIRNTKKAPDEIYNLKNPLKASRENIFAGQTLFHFDAEPGPCRLCHGISGNGLGILFRELSPGSRNFTCDHTMQNIPDGQLFWIIKNGSEGTAMPAFTNLDDDQIWQLILYIRHFADMDL</sequence>
<protein>
    <submittedName>
        <fullName evidence="6">C-type cytochrome</fullName>
    </submittedName>
</protein>